<evidence type="ECO:0000256" key="5">
    <source>
        <dbReference type="ARBA" id="ARBA00022618"/>
    </source>
</evidence>
<dbReference type="EMBL" id="JAAXOP010000002">
    <property type="protein sequence ID" value="NKY49211.1"/>
    <property type="molecule type" value="Genomic_DNA"/>
</dbReference>
<dbReference type="HAMAP" id="MF_00303">
    <property type="entry name" value="Trigger_factor_Tig"/>
    <property type="match status" value="1"/>
</dbReference>
<dbReference type="GO" id="GO:0051301">
    <property type="term" value="P:cell division"/>
    <property type="evidence" value="ECO:0007669"/>
    <property type="project" value="UniProtKB-KW"/>
</dbReference>
<dbReference type="NCBIfam" id="TIGR00115">
    <property type="entry name" value="tig"/>
    <property type="match status" value="1"/>
</dbReference>
<evidence type="ECO:0000256" key="9">
    <source>
        <dbReference type="ARBA" id="ARBA00023306"/>
    </source>
</evidence>
<dbReference type="AlphaFoldDB" id="A0A846XUZ1"/>
<dbReference type="GO" id="GO:0043022">
    <property type="term" value="F:ribosome binding"/>
    <property type="evidence" value="ECO:0007669"/>
    <property type="project" value="TreeGrafter"/>
</dbReference>
<evidence type="ECO:0000256" key="6">
    <source>
        <dbReference type="ARBA" id="ARBA00023110"/>
    </source>
</evidence>
<comment type="similarity">
    <text evidence="2 11 13">Belongs to the FKBP-type PPIase family. Tig subfamily.</text>
</comment>
<evidence type="ECO:0000256" key="14">
    <source>
        <dbReference type="SAM" id="MobiDB-lite"/>
    </source>
</evidence>
<dbReference type="PANTHER" id="PTHR30560:SF3">
    <property type="entry name" value="TRIGGER FACTOR-LIKE PROTEIN TIG, CHLOROPLASTIC"/>
    <property type="match status" value="1"/>
</dbReference>
<dbReference type="PANTHER" id="PTHR30560">
    <property type="entry name" value="TRIGGER FACTOR CHAPERONE AND PEPTIDYL-PROLYL CIS/TRANS ISOMERASE"/>
    <property type="match status" value="1"/>
</dbReference>
<feature type="compositionally biased region" description="Low complexity" evidence="14">
    <location>
        <begin position="460"/>
        <end position="473"/>
    </location>
</feature>
<comment type="function">
    <text evidence="11">Involved in protein export. Acts as a chaperone by maintaining the newly synthesized protein in an open conformation. Functions as a peptidyl-prolyl cis-trans isomerase.</text>
</comment>
<dbReference type="InterPro" id="IPR036611">
    <property type="entry name" value="Trigger_fac_ribosome-bd_sf"/>
</dbReference>
<comment type="caution">
    <text evidence="16">The sequence shown here is derived from an EMBL/GenBank/DDBJ whole genome shotgun (WGS) entry which is preliminary data.</text>
</comment>
<feature type="domain" description="PPIase FKBP-type" evidence="15">
    <location>
        <begin position="162"/>
        <end position="215"/>
    </location>
</feature>
<keyword evidence="5 11" id="KW-0132">Cell division</keyword>
<evidence type="ECO:0000256" key="3">
    <source>
        <dbReference type="ARBA" id="ARBA00013194"/>
    </source>
</evidence>
<dbReference type="GO" id="GO:0005737">
    <property type="term" value="C:cytoplasm"/>
    <property type="evidence" value="ECO:0007669"/>
    <property type="project" value="UniProtKB-SubCell"/>
</dbReference>
<evidence type="ECO:0000256" key="11">
    <source>
        <dbReference type="HAMAP-Rule" id="MF_00303"/>
    </source>
</evidence>
<dbReference type="PIRSF" id="PIRSF003095">
    <property type="entry name" value="Trigger_factor"/>
    <property type="match status" value="1"/>
</dbReference>
<feature type="region of interest" description="Disordered" evidence="14">
    <location>
        <begin position="430"/>
        <end position="473"/>
    </location>
</feature>
<keyword evidence="17" id="KW-1185">Reference proteome</keyword>
<dbReference type="InterPro" id="IPR027304">
    <property type="entry name" value="Trigger_fact/SurA_dom_sf"/>
</dbReference>
<comment type="catalytic activity">
    <reaction evidence="1 11 12">
        <text>[protein]-peptidylproline (omega=180) = [protein]-peptidylproline (omega=0)</text>
        <dbReference type="Rhea" id="RHEA:16237"/>
        <dbReference type="Rhea" id="RHEA-COMP:10747"/>
        <dbReference type="Rhea" id="RHEA-COMP:10748"/>
        <dbReference type="ChEBI" id="CHEBI:83833"/>
        <dbReference type="ChEBI" id="CHEBI:83834"/>
        <dbReference type="EC" id="5.2.1.8"/>
    </reaction>
</comment>
<feature type="compositionally biased region" description="Acidic residues" evidence="14">
    <location>
        <begin position="441"/>
        <end position="459"/>
    </location>
</feature>
<evidence type="ECO:0000313" key="16">
    <source>
        <dbReference type="EMBL" id="NKY49211.1"/>
    </source>
</evidence>
<keyword evidence="6 11" id="KW-0697">Rotamase</keyword>
<dbReference type="InterPro" id="IPR005215">
    <property type="entry name" value="Trig_fac"/>
</dbReference>
<evidence type="ECO:0000256" key="10">
    <source>
        <dbReference type="ARBA" id="ARBA00029986"/>
    </source>
</evidence>
<evidence type="ECO:0000256" key="7">
    <source>
        <dbReference type="ARBA" id="ARBA00023186"/>
    </source>
</evidence>
<dbReference type="SUPFAM" id="SSF54534">
    <property type="entry name" value="FKBP-like"/>
    <property type="match status" value="1"/>
</dbReference>
<evidence type="ECO:0000256" key="13">
    <source>
        <dbReference type="RuleBase" id="RU003914"/>
    </source>
</evidence>
<accession>A0A846XUZ1</accession>
<dbReference type="GO" id="GO:0003755">
    <property type="term" value="F:peptidyl-prolyl cis-trans isomerase activity"/>
    <property type="evidence" value="ECO:0007669"/>
    <property type="project" value="UniProtKB-UniRule"/>
</dbReference>
<dbReference type="InterPro" id="IPR037041">
    <property type="entry name" value="Trigger_fac_C_sf"/>
</dbReference>
<gene>
    <name evidence="11" type="primary">tig</name>
    <name evidence="16" type="ORF">HGA08_03175</name>
</gene>
<keyword evidence="11" id="KW-0963">Cytoplasm</keyword>
<evidence type="ECO:0000259" key="15">
    <source>
        <dbReference type="PROSITE" id="PS50059"/>
    </source>
</evidence>
<dbReference type="InterPro" id="IPR008880">
    <property type="entry name" value="Trigger_fac_C"/>
</dbReference>
<reference evidence="16 17" key="1">
    <citation type="submission" date="2020-04" db="EMBL/GenBank/DDBJ databases">
        <title>MicrobeNet Type strains.</title>
        <authorList>
            <person name="Nicholson A.C."/>
        </authorList>
    </citation>
    <scope>NUCLEOTIDE SEQUENCE [LARGE SCALE GENOMIC DNA]</scope>
    <source>
        <strain evidence="16 17">JCM 12354</strain>
    </source>
</reference>
<comment type="subcellular location">
    <subcellularLocation>
        <location evidence="11">Cytoplasm</location>
    </subcellularLocation>
    <text evidence="11">About half TF is bound to the ribosome near the polypeptide exit tunnel while the other half is free in the cytoplasm.</text>
</comment>
<dbReference type="GO" id="GO:0051083">
    <property type="term" value="P:'de novo' cotranslational protein folding"/>
    <property type="evidence" value="ECO:0007669"/>
    <property type="project" value="TreeGrafter"/>
</dbReference>
<dbReference type="SUPFAM" id="SSF109998">
    <property type="entry name" value="Triger factor/SurA peptide-binding domain-like"/>
    <property type="match status" value="1"/>
</dbReference>
<dbReference type="EC" id="5.2.1.8" evidence="3 11"/>
<dbReference type="GO" id="GO:0015031">
    <property type="term" value="P:protein transport"/>
    <property type="evidence" value="ECO:0007669"/>
    <property type="project" value="UniProtKB-UniRule"/>
</dbReference>
<sequence>MKSTVEQLSPTRVRINVEVPFDELKPDFDKAYRALAQQVRIPGFRPGKAPAKLLEARLGRGAILEQVVNDALPARYSEAVTTSEVKVLGQPEIEITKIEDGDELAFTAEVDVRPEISLPDYKTIEVSVDELSISDEDIDQQLLSLRQRFGTLKSVERAVADGDFVSIDLSATVDGEEVSEASTTGLSHEVGSGQLIEGLDETLIGMKAEESKDFTSTLVAGEHAGSEAVITVTVGSVKERELPEADDEFAQMASEFDTIDELKDDLRKRVEQSKKVEQAGEIRDKVLEALLEKTEVPLPEAAVQAEVDAVLHDAVHGFDHDEAKFAEALEAQGSTREEFDSDSKEAAEKSVKTQLLLDAIAEAEGTEVGQQELTERILFQSQRYGMAPEQFIQQIQQAGQLGAIFADVRRGKALAGVVLETTVTDAAGNAVDTAEMFGEPADSETDAEASEASEAESEQATESAAKSSESAAE</sequence>
<keyword evidence="7 11" id="KW-0143">Chaperone</keyword>
<dbReference type="Gene3D" id="3.30.70.1050">
    <property type="entry name" value="Trigger factor ribosome-binding domain"/>
    <property type="match status" value="1"/>
</dbReference>
<dbReference type="GO" id="GO:0043335">
    <property type="term" value="P:protein unfolding"/>
    <property type="evidence" value="ECO:0007669"/>
    <property type="project" value="TreeGrafter"/>
</dbReference>
<name>A0A846XUZ1_9NOCA</name>
<dbReference type="InterPro" id="IPR046357">
    <property type="entry name" value="PPIase_dom_sf"/>
</dbReference>
<protein>
    <recommendedName>
        <fullName evidence="4 11">Trigger factor</fullName>
        <shortName evidence="11">TF</shortName>
        <ecNumber evidence="3 11">5.2.1.8</ecNumber>
    </recommendedName>
    <alternativeName>
        <fullName evidence="10 11">PPIase</fullName>
    </alternativeName>
</protein>
<evidence type="ECO:0000256" key="1">
    <source>
        <dbReference type="ARBA" id="ARBA00000971"/>
    </source>
</evidence>
<dbReference type="Proteomes" id="UP000565711">
    <property type="component" value="Unassembled WGS sequence"/>
</dbReference>
<dbReference type="PROSITE" id="PS50059">
    <property type="entry name" value="FKBP_PPIASE"/>
    <property type="match status" value="1"/>
</dbReference>
<dbReference type="Pfam" id="PF00254">
    <property type="entry name" value="FKBP_C"/>
    <property type="match status" value="1"/>
</dbReference>
<keyword evidence="9 11" id="KW-0131">Cell cycle</keyword>
<dbReference type="GO" id="GO:0044183">
    <property type="term" value="F:protein folding chaperone"/>
    <property type="evidence" value="ECO:0007669"/>
    <property type="project" value="TreeGrafter"/>
</dbReference>
<comment type="domain">
    <text evidence="11">Consists of 3 domains; the N-terminus binds the ribosome, the middle domain has PPIase activity, while the C-terminus has intrinsic chaperone activity on its own.</text>
</comment>
<keyword evidence="8 11" id="KW-0413">Isomerase</keyword>
<evidence type="ECO:0000256" key="8">
    <source>
        <dbReference type="ARBA" id="ARBA00023235"/>
    </source>
</evidence>
<evidence type="ECO:0000256" key="4">
    <source>
        <dbReference type="ARBA" id="ARBA00016902"/>
    </source>
</evidence>
<proteinExistence type="inferred from homology"/>
<evidence type="ECO:0000313" key="17">
    <source>
        <dbReference type="Proteomes" id="UP000565711"/>
    </source>
</evidence>
<evidence type="ECO:0000256" key="2">
    <source>
        <dbReference type="ARBA" id="ARBA00005464"/>
    </source>
</evidence>
<dbReference type="Pfam" id="PF05697">
    <property type="entry name" value="Trigger_N"/>
    <property type="match status" value="1"/>
</dbReference>
<dbReference type="SUPFAM" id="SSF102735">
    <property type="entry name" value="Trigger factor ribosome-binding domain"/>
    <property type="match status" value="1"/>
</dbReference>
<dbReference type="InterPro" id="IPR008881">
    <property type="entry name" value="Trigger_fac_ribosome-bd_bac"/>
</dbReference>
<dbReference type="Gene3D" id="3.10.50.40">
    <property type="match status" value="1"/>
</dbReference>
<dbReference type="Pfam" id="PF05698">
    <property type="entry name" value="Trigger_C"/>
    <property type="match status" value="1"/>
</dbReference>
<dbReference type="Gene3D" id="1.10.3120.10">
    <property type="entry name" value="Trigger factor, C-terminal domain"/>
    <property type="match status" value="1"/>
</dbReference>
<dbReference type="InterPro" id="IPR001179">
    <property type="entry name" value="PPIase_FKBP_dom"/>
</dbReference>
<organism evidence="16 17">
    <name type="scientific">Nocardia vermiculata</name>
    <dbReference type="NCBI Taxonomy" id="257274"/>
    <lineage>
        <taxon>Bacteria</taxon>
        <taxon>Bacillati</taxon>
        <taxon>Actinomycetota</taxon>
        <taxon>Actinomycetes</taxon>
        <taxon>Mycobacteriales</taxon>
        <taxon>Nocardiaceae</taxon>
        <taxon>Nocardia</taxon>
    </lineage>
</organism>
<evidence type="ECO:0000256" key="12">
    <source>
        <dbReference type="PROSITE-ProRule" id="PRU00277"/>
    </source>
</evidence>
<dbReference type="RefSeq" id="WP_067868718.1">
    <property type="nucleotide sequence ID" value="NZ_JAAXOP010000002.1"/>
</dbReference>